<dbReference type="InterPro" id="IPR012337">
    <property type="entry name" value="RNaseH-like_sf"/>
</dbReference>
<reference evidence="4" key="1">
    <citation type="submission" date="2025-08" db="UniProtKB">
        <authorList>
            <consortium name="RefSeq"/>
        </authorList>
    </citation>
    <scope>IDENTIFICATION</scope>
    <source>
        <tissue evidence="4">Silk gland</tissue>
    </source>
</reference>
<dbReference type="AlphaFoldDB" id="A0A6J2KM60"/>
<dbReference type="OrthoDB" id="10063284at2759"/>
<evidence type="ECO:0000259" key="2">
    <source>
        <dbReference type="Pfam" id="PF14291"/>
    </source>
</evidence>
<organism evidence="3 4">
    <name type="scientific">Bombyx mandarina</name>
    <name type="common">Wild silk moth</name>
    <name type="synonym">Wild silkworm</name>
    <dbReference type="NCBI Taxonomy" id="7092"/>
    <lineage>
        <taxon>Eukaryota</taxon>
        <taxon>Metazoa</taxon>
        <taxon>Ecdysozoa</taxon>
        <taxon>Arthropoda</taxon>
        <taxon>Hexapoda</taxon>
        <taxon>Insecta</taxon>
        <taxon>Pterygota</taxon>
        <taxon>Neoptera</taxon>
        <taxon>Endopterygota</taxon>
        <taxon>Lepidoptera</taxon>
        <taxon>Glossata</taxon>
        <taxon>Ditrysia</taxon>
        <taxon>Bombycoidea</taxon>
        <taxon>Bombycidae</taxon>
        <taxon>Bombycinae</taxon>
        <taxon>Bombyx</taxon>
    </lineage>
</organism>
<feature type="domain" description="DUF4371" evidence="2">
    <location>
        <begin position="219"/>
        <end position="414"/>
    </location>
</feature>
<gene>
    <name evidence="4" type="primary">LOC114252321</name>
</gene>
<dbReference type="RefSeq" id="XP_028042613.1">
    <property type="nucleotide sequence ID" value="XM_028186812.1"/>
</dbReference>
<dbReference type="InterPro" id="IPR025398">
    <property type="entry name" value="DUF4371"/>
</dbReference>
<dbReference type="SUPFAM" id="SSF53098">
    <property type="entry name" value="Ribonuclease H-like"/>
    <property type="match status" value="1"/>
</dbReference>
<keyword evidence="3" id="KW-1185">Reference proteome</keyword>
<protein>
    <submittedName>
        <fullName evidence="4">Uncharacterized protein LOC114252321</fullName>
    </submittedName>
</protein>
<evidence type="ECO:0000313" key="4">
    <source>
        <dbReference type="RefSeq" id="XP_028042613.1"/>
    </source>
</evidence>
<dbReference type="PANTHER" id="PTHR45749:SF21">
    <property type="entry name" value="DUF4371 DOMAIN-CONTAINING PROTEIN"/>
    <property type="match status" value="1"/>
</dbReference>
<dbReference type="Proteomes" id="UP000504629">
    <property type="component" value="Unplaced"/>
</dbReference>
<sequence>MKRVKESGASFRKKRKKREEIRIKNTGALLKYISHKPTSSSFSIVASNMGEEAALESEKTLSNVVQEERPASHTGEKVESLSSPDEESAAQIVLSVSMKDIGLWPNKIDDNTRVFLVRQGPFLIQNLDADFSEKIKRSNNTSKAKGETRKLSRDWFFQILPNGEKLLRSWMVYSPSKKSIYCQHEVSPLHIRSYYKWKELEIRLGSGATIDKLQQQNIEKKIKKWKEVLTRILDIIRFLAKQNLAFRGHRESVHQENIDLLENRGNFLEVIDLLAKYDPVLREHVVKIKMGNKYSLSYLSPKIQNEFIELLGGAVRKTIMDQIKQAKYFCIIFDSTPDMSHKDQTSQIIRYVVIEGSEVKVVESFIDFVETKGKTAVEITDMILTKLENDGLDIKNCRGQAYDNAAVMAGKHSGVQTRIKEINPNAEFVACTKHSLNLACLHAASTAINSITFFGTIEQLFSLFSSSTHRCNVLLSVTGQGVKRSVETRWSARAAAVTIVKKHFFYILSALEKLTSEEENSKTRSDAGVLLNSMQSFSFLCYLHLWESILLEINDAQKYLQIKGLNVHQCHIKLNSLQIHLMEQRDTLVQNAVIAAKIICEEMEISTERRVRRRKNMSGENSQDVGLSLEEEVRREMFSSMDRIIKEIKERFDQLHGLVRKYSCIIPCNLLNEEFECQINDLIEVHRDTNT</sequence>
<feature type="region of interest" description="Disordered" evidence="1">
    <location>
        <begin position="63"/>
        <end position="83"/>
    </location>
</feature>
<evidence type="ECO:0000256" key="1">
    <source>
        <dbReference type="SAM" id="MobiDB-lite"/>
    </source>
</evidence>
<dbReference type="PANTHER" id="PTHR45749">
    <property type="match status" value="1"/>
</dbReference>
<dbReference type="Pfam" id="PF14291">
    <property type="entry name" value="DUF4371"/>
    <property type="match status" value="1"/>
</dbReference>
<feature type="compositionally biased region" description="Basic and acidic residues" evidence="1">
    <location>
        <begin position="66"/>
        <end position="79"/>
    </location>
</feature>
<dbReference type="GeneID" id="114252321"/>
<proteinExistence type="predicted"/>
<evidence type="ECO:0000313" key="3">
    <source>
        <dbReference type="Proteomes" id="UP000504629"/>
    </source>
</evidence>
<accession>A0A6J2KM60</accession>
<name>A0A6J2KM60_BOMMA</name>
<dbReference type="KEGG" id="bman:114252321"/>